<proteinExistence type="predicted"/>
<keyword evidence="1" id="KW-0472">Membrane</keyword>
<evidence type="ECO:0000313" key="2">
    <source>
        <dbReference type="EMBL" id="MBW78418.1"/>
    </source>
</evidence>
<reference evidence="2" key="1">
    <citation type="submission" date="2018-01" db="EMBL/GenBank/DDBJ databases">
        <title>An insight into the sialome of Amazonian anophelines.</title>
        <authorList>
            <person name="Ribeiro J.M."/>
            <person name="Scarpassa V."/>
            <person name="Calvo E."/>
        </authorList>
    </citation>
    <scope>NUCLEOTIDE SEQUENCE</scope>
</reference>
<dbReference type="AlphaFoldDB" id="A0A2M4DMQ7"/>
<sequence length="179" mass="20423">MSQFWNTLQIALYLEFLHFTAYEMIVIVVTHCGLDDKIQTLMLMISLPTPCRDHLCTTCTNRDDGGCDRTNDQYSINTIMHKPALLTRRREVRYSKGCEIGFIVIATHSSTQDRYYRLKIPFSFPPGGGSHMGFPVVATAAASQRQFYSRNDRPAGRSAEQERIFVPKDLRCRLAVPVK</sequence>
<organism evidence="2">
    <name type="scientific">Anopheles darlingi</name>
    <name type="common">Mosquito</name>
    <dbReference type="NCBI Taxonomy" id="43151"/>
    <lineage>
        <taxon>Eukaryota</taxon>
        <taxon>Metazoa</taxon>
        <taxon>Ecdysozoa</taxon>
        <taxon>Arthropoda</taxon>
        <taxon>Hexapoda</taxon>
        <taxon>Insecta</taxon>
        <taxon>Pterygota</taxon>
        <taxon>Neoptera</taxon>
        <taxon>Endopterygota</taxon>
        <taxon>Diptera</taxon>
        <taxon>Nematocera</taxon>
        <taxon>Culicoidea</taxon>
        <taxon>Culicidae</taxon>
        <taxon>Anophelinae</taxon>
        <taxon>Anopheles</taxon>
    </lineage>
</organism>
<dbReference type="EMBL" id="GGFL01014240">
    <property type="protein sequence ID" value="MBW78418.1"/>
    <property type="molecule type" value="Transcribed_RNA"/>
</dbReference>
<keyword evidence="1" id="KW-1133">Transmembrane helix</keyword>
<keyword evidence="1" id="KW-0812">Transmembrane</keyword>
<evidence type="ECO:0000256" key="1">
    <source>
        <dbReference type="SAM" id="Phobius"/>
    </source>
</evidence>
<accession>A0A2M4DMQ7</accession>
<feature type="transmembrane region" description="Helical" evidence="1">
    <location>
        <begin position="12"/>
        <end position="34"/>
    </location>
</feature>
<protein>
    <submittedName>
        <fullName evidence="2">Putative secreted protein</fullName>
    </submittedName>
</protein>
<name>A0A2M4DMQ7_ANODA</name>